<comment type="caution">
    <text evidence="2">The sequence shown here is derived from an EMBL/GenBank/DDBJ whole genome shotgun (WGS) entry which is preliminary data.</text>
</comment>
<evidence type="ECO:0000313" key="3">
    <source>
        <dbReference type="Proteomes" id="UP000886724"/>
    </source>
</evidence>
<gene>
    <name evidence="2" type="ORF">H9980_09750</name>
</gene>
<reference evidence="2" key="2">
    <citation type="submission" date="2021-04" db="EMBL/GenBank/DDBJ databases">
        <authorList>
            <person name="Gilroy R."/>
        </authorList>
    </citation>
    <scope>NUCLEOTIDE SEQUENCE</scope>
    <source>
        <strain evidence="2">ChiGjej1B1-14440</strain>
    </source>
</reference>
<sequence length="207" mass="23768">MKEKVIIGERIGIKTILAGYVEWSIFGLMGAVGFYNLVGRYFISDSRVNLLVSLIIFIVVVLLVTPLFGANEYLEFSNEKVCHYQAGSYLQKWYRAIMIIMKKPDLCNLEIKTSEIYSVQLSYVRFTMLYGQAGYQLKMTFLLKDGSLFSVLPAGIDDMKKGRFEQAFSLLEENGVTIVDKFNLRSVLNDKNSFYMHIKEIEDLKKC</sequence>
<dbReference type="AlphaFoldDB" id="A0A9D1XMU9"/>
<evidence type="ECO:0000313" key="2">
    <source>
        <dbReference type="EMBL" id="HIX82234.1"/>
    </source>
</evidence>
<name>A0A9D1XMU9_9FIRM</name>
<dbReference type="Proteomes" id="UP000886724">
    <property type="component" value="Unassembled WGS sequence"/>
</dbReference>
<evidence type="ECO:0000256" key="1">
    <source>
        <dbReference type="SAM" id="Phobius"/>
    </source>
</evidence>
<protein>
    <submittedName>
        <fullName evidence="2">Uncharacterized protein</fullName>
    </submittedName>
</protein>
<dbReference type="EMBL" id="DXET01000220">
    <property type="protein sequence ID" value="HIX82234.1"/>
    <property type="molecule type" value="Genomic_DNA"/>
</dbReference>
<feature type="transmembrane region" description="Helical" evidence="1">
    <location>
        <begin position="50"/>
        <end position="70"/>
    </location>
</feature>
<feature type="transmembrane region" description="Helical" evidence="1">
    <location>
        <begin position="20"/>
        <end position="38"/>
    </location>
</feature>
<organism evidence="2 3">
    <name type="scientific">Candidatus Erysipelatoclostridium merdavium</name>
    <dbReference type="NCBI Taxonomy" id="2838566"/>
    <lineage>
        <taxon>Bacteria</taxon>
        <taxon>Bacillati</taxon>
        <taxon>Bacillota</taxon>
        <taxon>Erysipelotrichia</taxon>
        <taxon>Erysipelotrichales</taxon>
        <taxon>Erysipelotrichales incertae sedis</taxon>
    </lineage>
</organism>
<proteinExistence type="predicted"/>
<keyword evidence="1" id="KW-1133">Transmembrane helix</keyword>
<keyword evidence="1" id="KW-0812">Transmembrane</keyword>
<keyword evidence="1" id="KW-0472">Membrane</keyword>
<reference evidence="2" key="1">
    <citation type="journal article" date="2021" name="PeerJ">
        <title>Extensive microbial diversity within the chicken gut microbiome revealed by metagenomics and culture.</title>
        <authorList>
            <person name="Gilroy R."/>
            <person name="Ravi A."/>
            <person name="Getino M."/>
            <person name="Pursley I."/>
            <person name="Horton D.L."/>
            <person name="Alikhan N.F."/>
            <person name="Baker D."/>
            <person name="Gharbi K."/>
            <person name="Hall N."/>
            <person name="Watson M."/>
            <person name="Adriaenssens E.M."/>
            <person name="Foster-Nyarko E."/>
            <person name="Jarju S."/>
            <person name="Secka A."/>
            <person name="Antonio M."/>
            <person name="Oren A."/>
            <person name="Chaudhuri R.R."/>
            <person name="La Ragione R."/>
            <person name="Hildebrand F."/>
            <person name="Pallen M.J."/>
        </authorList>
    </citation>
    <scope>NUCLEOTIDE SEQUENCE</scope>
    <source>
        <strain evidence="2">ChiGjej1B1-14440</strain>
    </source>
</reference>
<accession>A0A9D1XMU9</accession>